<name>A0ACC1RDK0_9HYPO</name>
<gene>
    <name evidence="1" type="ORF">NM208_g16717</name>
</gene>
<sequence>MNELPVTTLVPFNNRKILPACAASCGAFYDANAACVPPQVIDGDPTDYTKCFCVDTRVDALSTARTGVCDDVCNGKELSSITAWFRDFCAIGETSIERTPVSTTIDDAASTSGSKTTSNIIASTTGSQAVSNSAGGNGDLSTGAKAGIAIGATACATLIAALLVWIFMIRKHRLRMEVSRAERRAAEQSFTKPELEGTPVQPNQQHQAVHADQRPNLISTESCEIHELPANQN</sequence>
<dbReference type="EMBL" id="JANRMS010005387">
    <property type="protein sequence ID" value="KAJ3502491.1"/>
    <property type="molecule type" value="Genomic_DNA"/>
</dbReference>
<dbReference type="Proteomes" id="UP001148629">
    <property type="component" value="Unassembled WGS sequence"/>
</dbReference>
<comment type="caution">
    <text evidence="1">The sequence shown here is derived from an EMBL/GenBank/DDBJ whole genome shotgun (WGS) entry which is preliminary data.</text>
</comment>
<keyword evidence="2" id="KW-1185">Reference proteome</keyword>
<reference evidence="1" key="1">
    <citation type="submission" date="2022-08" db="EMBL/GenBank/DDBJ databases">
        <title>Genome Sequence of Fusarium decemcellulare.</title>
        <authorList>
            <person name="Buettner E."/>
        </authorList>
    </citation>
    <scope>NUCLEOTIDE SEQUENCE</scope>
    <source>
        <strain evidence="1">Babe19</strain>
    </source>
</reference>
<protein>
    <submittedName>
        <fullName evidence="1">Uncharacterized protein</fullName>
    </submittedName>
</protein>
<proteinExistence type="predicted"/>
<evidence type="ECO:0000313" key="2">
    <source>
        <dbReference type="Proteomes" id="UP001148629"/>
    </source>
</evidence>
<evidence type="ECO:0000313" key="1">
    <source>
        <dbReference type="EMBL" id="KAJ3502491.1"/>
    </source>
</evidence>
<organism evidence="1 2">
    <name type="scientific">Fusarium decemcellulare</name>
    <dbReference type="NCBI Taxonomy" id="57161"/>
    <lineage>
        <taxon>Eukaryota</taxon>
        <taxon>Fungi</taxon>
        <taxon>Dikarya</taxon>
        <taxon>Ascomycota</taxon>
        <taxon>Pezizomycotina</taxon>
        <taxon>Sordariomycetes</taxon>
        <taxon>Hypocreomycetidae</taxon>
        <taxon>Hypocreales</taxon>
        <taxon>Nectriaceae</taxon>
        <taxon>Fusarium</taxon>
        <taxon>Fusarium decemcellulare species complex</taxon>
    </lineage>
</organism>
<accession>A0ACC1RDK0</accession>